<comment type="caution">
    <text evidence="1">The sequence shown here is derived from an EMBL/GenBank/DDBJ whole genome shotgun (WGS) entry which is preliminary data.</text>
</comment>
<evidence type="ECO:0000313" key="2">
    <source>
        <dbReference type="Proteomes" id="UP000262939"/>
    </source>
</evidence>
<sequence>MIYKAYFLFNLASGKTVEEYEKWSIEVNHPAAGRVESIQEFHDYKTVATLDGSMPAYQIIEEILISDVEKYKKDITAPEMAGFSEEWGSWVSDWICILTERVA</sequence>
<reference evidence="1 2" key="1">
    <citation type="submission" date="2018-08" db="EMBL/GenBank/DDBJ databases">
        <title>Bacillus chawlae sp. nov., Bacillus glennii sp. nov., and Bacillus saganii sp. nov. Isolated from the Vehicle Assembly Building at Kennedy Space Center where the Viking Spacecraft were Assembled.</title>
        <authorList>
            <person name="Seuylemezian A."/>
            <person name="Vaishampayan P."/>
        </authorList>
    </citation>
    <scope>NUCLEOTIDE SEQUENCE [LARGE SCALE GENOMIC DNA]</scope>
    <source>
        <strain evidence="1 2">V44-8</strain>
    </source>
</reference>
<dbReference type="OrthoDB" id="4731620at2"/>
<evidence type="ECO:0008006" key="3">
    <source>
        <dbReference type="Google" id="ProtNLM"/>
    </source>
</evidence>
<keyword evidence="2" id="KW-1185">Reference proteome</keyword>
<dbReference type="EMBL" id="QVTD01000003">
    <property type="protein sequence ID" value="RFU65152.1"/>
    <property type="molecule type" value="Genomic_DNA"/>
</dbReference>
<dbReference type="RefSeq" id="WP_117321328.1">
    <property type="nucleotide sequence ID" value="NZ_QVTD01000003.1"/>
</dbReference>
<name>A0A372LGT5_9BACI</name>
<organism evidence="1 2">
    <name type="scientific">Peribacillus glennii</name>
    <dbReference type="NCBI Taxonomy" id="2303991"/>
    <lineage>
        <taxon>Bacteria</taxon>
        <taxon>Bacillati</taxon>
        <taxon>Bacillota</taxon>
        <taxon>Bacilli</taxon>
        <taxon>Bacillales</taxon>
        <taxon>Bacillaceae</taxon>
        <taxon>Peribacillus</taxon>
    </lineage>
</organism>
<evidence type="ECO:0000313" key="1">
    <source>
        <dbReference type="EMBL" id="RFU65152.1"/>
    </source>
</evidence>
<dbReference type="Gene3D" id="3.30.70.100">
    <property type="match status" value="1"/>
</dbReference>
<gene>
    <name evidence="1" type="ORF">D0466_04380</name>
</gene>
<dbReference type="AlphaFoldDB" id="A0A372LGT5"/>
<dbReference type="Proteomes" id="UP000262939">
    <property type="component" value="Unassembled WGS sequence"/>
</dbReference>
<protein>
    <recommendedName>
        <fullName evidence="3">REDY-like protein HapK</fullName>
    </recommendedName>
</protein>
<accession>A0A372LGT5</accession>
<proteinExistence type="predicted"/>